<dbReference type="Proteomes" id="UP000465221">
    <property type="component" value="Unassembled WGS sequence"/>
</dbReference>
<dbReference type="AlphaFoldDB" id="A0A8H3S179"/>
<comment type="caution">
    <text evidence="2">The sequence shown here is derived from an EMBL/GenBank/DDBJ whole genome shotgun (WGS) entry which is preliminary data.</text>
</comment>
<feature type="region of interest" description="Disordered" evidence="1">
    <location>
        <begin position="1"/>
        <end position="37"/>
    </location>
</feature>
<sequence>MPDAETRSNDPSNDADSTRGACSPTNQTGNTTAGGLSNFSAAYPDSAKHVFARTKDEETVNMALVNFLDMLSYYCKEARNLRYILISQHRQEVFVTFAKPGDGYKQYLDEHSDSMTPEESGFLTLHCFGPFDIFDAKHIRAPGHLVLRLTIDANMRCSNQA</sequence>
<dbReference type="EMBL" id="BLKC01000062">
    <property type="protein sequence ID" value="GFF45520.1"/>
    <property type="molecule type" value="Genomic_DNA"/>
</dbReference>
<evidence type="ECO:0000313" key="2">
    <source>
        <dbReference type="EMBL" id="GFF45520.1"/>
    </source>
</evidence>
<evidence type="ECO:0000313" key="3">
    <source>
        <dbReference type="Proteomes" id="UP000465221"/>
    </source>
</evidence>
<feature type="compositionally biased region" description="Polar residues" evidence="1">
    <location>
        <begin position="23"/>
        <end position="37"/>
    </location>
</feature>
<accession>A0A8H3S179</accession>
<name>A0A8H3S179_9EURO</name>
<protein>
    <submittedName>
        <fullName evidence="2">Uncharacterized protein</fullName>
    </submittedName>
</protein>
<gene>
    <name evidence="2" type="ORF">IFM46972_07814</name>
</gene>
<proteinExistence type="predicted"/>
<organism evidence="2 3">
    <name type="scientific">Aspergillus udagawae</name>
    <dbReference type="NCBI Taxonomy" id="91492"/>
    <lineage>
        <taxon>Eukaryota</taxon>
        <taxon>Fungi</taxon>
        <taxon>Dikarya</taxon>
        <taxon>Ascomycota</taxon>
        <taxon>Pezizomycotina</taxon>
        <taxon>Eurotiomycetes</taxon>
        <taxon>Eurotiomycetidae</taxon>
        <taxon>Eurotiales</taxon>
        <taxon>Aspergillaceae</taxon>
        <taxon>Aspergillus</taxon>
        <taxon>Aspergillus subgen. Fumigati</taxon>
    </lineage>
</organism>
<evidence type="ECO:0000256" key="1">
    <source>
        <dbReference type="SAM" id="MobiDB-lite"/>
    </source>
</evidence>
<reference evidence="2 3" key="1">
    <citation type="submission" date="2020-01" db="EMBL/GenBank/DDBJ databases">
        <title>Draft genome sequence of Aspergillus udagawae IFM 46972.</title>
        <authorList>
            <person name="Takahashi H."/>
            <person name="Yaguchi T."/>
        </authorList>
    </citation>
    <scope>NUCLEOTIDE SEQUENCE [LARGE SCALE GENOMIC DNA]</scope>
    <source>
        <strain evidence="2 3">IFM 46972</strain>
    </source>
</reference>